<organism evidence="3 4">
    <name type="scientific">Nocardioides taihuensis</name>
    <dbReference type="NCBI Taxonomy" id="1835606"/>
    <lineage>
        <taxon>Bacteria</taxon>
        <taxon>Bacillati</taxon>
        <taxon>Actinomycetota</taxon>
        <taxon>Actinomycetes</taxon>
        <taxon>Propionibacteriales</taxon>
        <taxon>Nocardioidaceae</taxon>
        <taxon>Nocardioides</taxon>
    </lineage>
</organism>
<proteinExistence type="predicted"/>
<feature type="domain" description="DUF7507" evidence="2">
    <location>
        <begin position="792"/>
        <end position="886"/>
    </location>
</feature>
<accession>A0ABW0BIW8</accession>
<dbReference type="InterPro" id="IPR047589">
    <property type="entry name" value="DUF11_rpt"/>
</dbReference>
<protein>
    <recommendedName>
        <fullName evidence="2">DUF7507 domain-containing protein</fullName>
    </recommendedName>
</protein>
<keyword evidence="4" id="KW-1185">Reference proteome</keyword>
<dbReference type="InterPro" id="IPR055354">
    <property type="entry name" value="DUF7507"/>
</dbReference>
<evidence type="ECO:0000313" key="3">
    <source>
        <dbReference type="EMBL" id="MFC5177215.1"/>
    </source>
</evidence>
<name>A0ABW0BIW8_9ACTN</name>
<dbReference type="Pfam" id="PF24346">
    <property type="entry name" value="DUF7507"/>
    <property type="match status" value="1"/>
</dbReference>
<dbReference type="InterPro" id="IPR013783">
    <property type="entry name" value="Ig-like_fold"/>
</dbReference>
<reference evidence="4" key="1">
    <citation type="journal article" date="2019" name="Int. J. Syst. Evol. Microbiol.">
        <title>The Global Catalogue of Microorganisms (GCM) 10K type strain sequencing project: providing services to taxonomists for standard genome sequencing and annotation.</title>
        <authorList>
            <consortium name="The Broad Institute Genomics Platform"/>
            <consortium name="The Broad Institute Genome Sequencing Center for Infectious Disease"/>
            <person name="Wu L."/>
            <person name="Ma J."/>
        </authorList>
    </citation>
    <scope>NUCLEOTIDE SEQUENCE [LARGE SCALE GENOMIC DNA]</scope>
    <source>
        <strain evidence="4">DFY41</strain>
    </source>
</reference>
<evidence type="ECO:0000259" key="2">
    <source>
        <dbReference type="Pfam" id="PF24346"/>
    </source>
</evidence>
<feature type="signal peptide" evidence="1">
    <location>
        <begin position="1"/>
        <end position="36"/>
    </location>
</feature>
<gene>
    <name evidence="3" type="ORF">ACFPGP_11065</name>
</gene>
<dbReference type="Gene3D" id="2.60.40.10">
    <property type="entry name" value="Immunoglobulins"/>
    <property type="match status" value="1"/>
</dbReference>
<keyword evidence="1" id="KW-0732">Signal</keyword>
<dbReference type="NCBIfam" id="TIGR01451">
    <property type="entry name" value="B_ant_repeat"/>
    <property type="match status" value="1"/>
</dbReference>
<sequence length="1304" mass="135336">MRQKTSSRARRFVAAMAAVLVVPALTVLSFMTPAQAADPDSVSLTLTGCRLAPGVTLPTSAGDFICPDEDYTSGNLGKLWNELDLVPYRLIAQAGNSAPETQTYTIAVVLDAVDEGRPGYDVLSEPEINAGLSDATCELDSVGPQEPTYGFGGIDESAYRLLTLTQPKNSTCVLDYYGRLALGSHLFPGSALHANLATEALTTGGVGARDVSIPVKEIEPQDLSKDMTASQGTDYTWDVWKEATPTTAEIENTCEAATGHATFPVDVTVSWERNPATPGMVDIITHVYAMNPAHRTITVDVTDKIYTGSLTPGQGTLLDTATATNVDVPANTTTLVLTHTTTAPATVTQVNDVATATYTDKVTGIEVPGTTEATAFGTVQQNGPVTNATATVTDVEEVTGSGLSFSVDSVSGATGAFDDAYELGSDTTGPVSWTSDEQSGEGSVTFGKTILADTGTIGDGTLSDAAVLTGSDGYTTGGTGDAALALAIEVDTSATLTIDKTIDDVLQGEETATFSFDVVNESDAVVKTETLTFGAGQTSKSVEVIGLEPGAYSVEETPAAGFTGDGPKSVDLSGSICSGAVSFDNEAVPASAKVQKVTVPAGFEADWTFDLMSGETVLESVTTTGDGYVPFETDLGEGTYTVVENDQDGWASDGGSAGCTFTVDLPADAAKAFACEFTNTYDPSVTIEKKGDELSKVGDDVNYTITVTNTGSTGGDAGAPSLVCDVTDPLIAFEKTVTLAAGASDTSQVGPFTIPGGADDPFTNTAAVSCHYPGLTAAVATGSSAWDTNLFQPSITVDKTGPEYAKVGDTVTYSVTITNTSSADTPAMDLTSFSDTLVENIDPPDACDTLAPAGETGDSCSFDYTYTVKAGDGTSLKNEATAVYNPRGFPNEIKASDDHVVTVLHPAYTVSKTCVSTEPVPQEGPADFEVTFVNTGDAALTITAGDGIGTFDLAVGQTKTFDVSVAGPFSGQATADNTVTSSGVLDSDADYGVTWSSGDKEASASCDVGSRVTLKKLTRGVVDPSYDWQFKIWNGPNYGKGSGFLGGSALASGSSLNDADGVLTFGNVNLDPGKAYTVCEMNNLAGAGWTQEWKVKVDGSWVVVPAYNPHGSDTPMQNLGVSCVDFGAGQTYQLTAGGTLEFEVNNASPGCEPRTPGYWKNWSSCSGGGQWLKATGANDPKNEFWALDELLNSPGFLVGDLPLGKDDCVKAVSVLDQRDIKSGKKMASDAAYTLAMHYFAYLLNQAAGAEAPNATTLQAATEAQKILDKVNFIGTGTYLTSKKPDYAAALKWAKILDLYNNGLQ</sequence>
<dbReference type="Proteomes" id="UP001596087">
    <property type="component" value="Unassembled WGS sequence"/>
</dbReference>
<evidence type="ECO:0000313" key="4">
    <source>
        <dbReference type="Proteomes" id="UP001596087"/>
    </source>
</evidence>
<dbReference type="EMBL" id="JBHSKD010000009">
    <property type="protein sequence ID" value="MFC5177215.1"/>
    <property type="molecule type" value="Genomic_DNA"/>
</dbReference>
<evidence type="ECO:0000256" key="1">
    <source>
        <dbReference type="SAM" id="SignalP"/>
    </source>
</evidence>
<feature type="chain" id="PRO_5047461051" description="DUF7507 domain-containing protein" evidence="1">
    <location>
        <begin position="37"/>
        <end position="1304"/>
    </location>
</feature>
<dbReference type="RefSeq" id="WP_378590032.1">
    <property type="nucleotide sequence ID" value="NZ_JBHSKD010000009.1"/>
</dbReference>
<comment type="caution">
    <text evidence="3">The sequence shown here is derived from an EMBL/GenBank/DDBJ whole genome shotgun (WGS) entry which is preliminary data.</text>
</comment>